<sequence length="28" mass="3474">GSPRPRHRSRRRPCRLRYRTRLGSRAIR</sequence>
<organism evidence="2">
    <name type="scientific">uncultured Solirubrobacteraceae bacterium</name>
    <dbReference type="NCBI Taxonomy" id="1162706"/>
    <lineage>
        <taxon>Bacteria</taxon>
        <taxon>Bacillati</taxon>
        <taxon>Actinomycetota</taxon>
        <taxon>Thermoleophilia</taxon>
        <taxon>Solirubrobacterales</taxon>
        <taxon>Solirubrobacteraceae</taxon>
        <taxon>environmental samples</taxon>
    </lineage>
</organism>
<gene>
    <name evidence="2" type="ORF">AVDCRST_MAG69-326</name>
</gene>
<reference evidence="2" key="1">
    <citation type="submission" date="2020-02" db="EMBL/GenBank/DDBJ databases">
        <authorList>
            <person name="Meier V. D."/>
        </authorList>
    </citation>
    <scope>NUCLEOTIDE SEQUENCE</scope>
    <source>
        <strain evidence="2">AVDCRST_MAG69</strain>
    </source>
</reference>
<accession>A0A6J4RPH3</accession>
<evidence type="ECO:0000313" key="2">
    <source>
        <dbReference type="EMBL" id="CAA9474564.1"/>
    </source>
</evidence>
<evidence type="ECO:0000256" key="1">
    <source>
        <dbReference type="SAM" id="MobiDB-lite"/>
    </source>
</evidence>
<proteinExistence type="predicted"/>
<name>A0A6J4RPH3_9ACTN</name>
<protein>
    <submittedName>
        <fullName evidence="2">Uncharacterized protein</fullName>
    </submittedName>
</protein>
<dbReference type="AlphaFoldDB" id="A0A6J4RPH3"/>
<dbReference type="EMBL" id="CADCVP010000045">
    <property type="protein sequence ID" value="CAA9474564.1"/>
    <property type="molecule type" value="Genomic_DNA"/>
</dbReference>
<feature type="region of interest" description="Disordered" evidence="1">
    <location>
        <begin position="1"/>
        <end position="28"/>
    </location>
</feature>
<feature type="non-terminal residue" evidence="2">
    <location>
        <position position="1"/>
    </location>
</feature>
<feature type="non-terminal residue" evidence="2">
    <location>
        <position position="28"/>
    </location>
</feature>